<reference evidence="1 2" key="1">
    <citation type="submission" date="2019-08" db="EMBL/GenBank/DDBJ databases">
        <title>Draft Genome Sequence of Halomonas eurihalina Isolated from Preserved Hide-surface.</title>
        <authorList>
            <person name="Hussain S.A."/>
            <person name="Xu A."/>
            <person name="Sarker M."/>
            <person name="Sommers C."/>
        </authorList>
    </citation>
    <scope>NUCLEOTIDE SEQUENCE [LARGE SCALE GENOMIC DNA]</scope>
    <source>
        <strain evidence="1 2">MS1</strain>
    </source>
</reference>
<sequence length="72" mass="7900">MAFAVLHHIEITAAGKRFVIPIRDPALGYKPRRFPDDPGAKGDGLSKLVTISQLQHRALTRPGMSSKHTPMP</sequence>
<evidence type="ECO:0000313" key="1">
    <source>
        <dbReference type="EMBL" id="TZG40627.1"/>
    </source>
</evidence>
<dbReference type="AlphaFoldDB" id="A0A5D9DA45"/>
<evidence type="ECO:0000313" key="2">
    <source>
        <dbReference type="Proteomes" id="UP000324260"/>
    </source>
</evidence>
<proteinExistence type="predicted"/>
<accession>A0A5D9DA45</accession>
<protein>
    <submittedName>
        <fullName evidence="1">Uncharacterized protein</fullName>
    </submittedName>
</protein>
<organism evidence="1 2">
    <name type="scientific">Halomonas eurihalina</name>
    <dbReference type="NCBI Taxonomy" id="42566"/>
    <lineage>
        <taxon>Bacteria</taxon>
        <taxon>Pseudomonadati</taxon>
        <taxon>Pseudomonadota</taxon>
        <taxon>Gammaproteobacteria</taxon>
        <taxon>Oceanospirillales</taxon>
        <taxon>Halomonadaceae</taxon>
        <taxon>Halomonas</taxon>
    </lineage>
</organism>
<gene>
    <name evidence="1" type="ORF">FZZ93_06175</name>
</gene>
<dbReference type="RefSeq" id="WP_149321454.1">
    <property type="nucleotide sequence ID" value="NZ_JARWAH010000003.1"/>
</dbReference>
<dbReference type="Proteomes" id="UP000324260">
    <property type="component" value="Unassembled WGS sequence"/>
</dbReference>
<keyword evidence="2" id="KW-1185">Reference proteome</keyword>
<name>A0A5D9DA45_HALER</name>
<comment type="caution">
    <text evidence="1">The sequence shown here is derived from an EMBL/GenBank/DDBJ whole genome shotgun (WGS) entry which is preliminary data.</text>
</comment>
<dbReference type="EMBL" id="VTPU01000004">
    <property type="protein sequence ID" value="TZG40627.1"/>
    <property type="molecule type" value="Genomic_DNA"/>
</dbReference>